<gene>
    <name evidence="2" type="ORF">COL8621_00886</name>
</gene>
<keyword evidence="3" id="KW-1185">Reference proteome</keyword>
<dbReference type="EMBL" id="FXYE01000001">
    <property type="protein sequence ID" value="SMX32737.1"/>
    <property type="molecule type" value="Genomic_DNA"/>
</dbReference>
<proteinExistence type="predicted"/>
<evidence type="ECO:0000313" key="3">
    <source>
        <dbReference type="Proteomes" id="UP000202922"/>
    </source>
</evidence>
<evidence type="ECO:0000313" key="2">
    <source>
        <dbReference type="EMBL" id="SMX32737.1"/>
    </source>
</evidence>
<evidence type="ECO:0000256" key="1">
    <source>
        <dbReference type="SAM" id="Phobius"/>
    </source>
</evidence>
<reference evidence="3" key="1">
    <citation type="submission" date="2017-05" db="EMBL/GenBank/DDBJ databases">
        <authorList>
            <person name="Rodrigo-Torres L."/>
            <person name="Arahal R. D."/>
            <person name="Lucena T."/>
        </authorList>
    </citation>
    <scope>NUCLEOTIDE SEQUENCE [LARGE SCALE GENOMIC DNA]</scope>
    <source>
        <strain evidence="3">CECT 8621</strain>
    </source>
</reference>
<protein>
    <submittedName>
        <fullName evidence="2">Uncharacterized protein</fullName>
    </submittedName>
</protein>
<feature type="transmembrane region" description="Helical" evidence="1">
    <location>
        <begin position="14"/>
        <end position="34"/>
    </location>
</feature>
<name>A0A238JRC1_9RHOB</name>
<dbReference type="Proteomes" id="UP000202922">
    <property type="component" value="Unassembled WGS sequence"/>
</dbReference>
<organism evidence="2 3">
    <name type="scientific">Actibacterium lipolyticum</name>
    <dbReference type="NCBI Taxonomy" id="1524263"/>
    <lineage>
        <taxon>Bacteria</taxon>
        <taxon>Pseudomonadati</taxon>
        <taxon>Pseudomonadota</taxon>
        <taxon>Alphaproteobacteria</taxon>
        <taxon>Rhodobacterales</taxon>
        <taxon>Roseobacteraceae</taxon>
        <taxon>Actibacterium</taxon>
    </lineage>
</organism>
<sequence>MTKNHIKIPNRKRVWVAFILVNLLGVVALLGFALRGTL</sequence>
<keyword evidence="1" id="KW-1133">Transmembrane helix</keyword>
<keyword evidence="1" id="KW-0472">Membrane</keyword>
<keyword evidence="1" id="KW-0812">Transmembrane</keyword>
<dbReference type="AlphaFoldDB" id="A0A238JRC1"/>
<accession>A0A238JRC1</accession>